<protein>
    <submittedName>
        <fullName evidence="8">ABC transporter permease</fullName>
    </submittedName>
</protein>
<evidence type="ECO:0000256" key="5">
    <source>
        <dbReference type="ARBA" id="ARBA00023136"/>
    </source>
</evidence>
<feature type="transmembrane region" description="Helical" evidence="6">
    <location>
        <begin position="259"/>
        <end position="283"/>
    </location>
</feature>
<evidence type="ECO:0000256" key="3">
    <source>
        <dbReference type="ARBA" id="ARBA00022692"/>
    </source>
</evidence>
<dbReference type="InterPro" id="IPR051449">
    <property type="entry name" value="ABC-2_transporter_component"/>
</dbReference>
<reference evidence="8 9" key="1">
    <citation type="submission" date="2019-10" db="EMBL/GenBank/DDBJ databases">
        <title>Vibrio sp. nov. isolated from a shrimp pond.</title>
        <authorList>
            <person name="Gomez-Gil B."/>
            <person name="Enciso-Ibarra J."/>
            <person name="Enciso-Ibarra K."/>
            <person name="Bolan-Mejia C."/>
        </authorList>
    </citation>
    <scope>NUCLEOTIDE SEQUENCE [LARGE SCALE GENOMIC DNA]</scope>
    <source>
        <strain evidence="8 9">CAIM 722</strain>
    </source>
</reference>
<organism evidence="8 9">
    <name type="scientific">Vibrio eleionomae</name>
    <dbReference type="NCBI Taxonomy" id="2653505"/>
    <lineage>
        <taxon>Bacteria</taxon>
        <taxon>Pseudomonadati</taxon>
        <taxon>Pseudomonadota</taxon>
        <taxon>Gammaproteobacteria</taxon>
        <taxon>Vibrionales</taxon>
        <taxon>Vibrionaceae</taxon>
        <taxon>Vibrio</taxon>
    </lineage>
</organism>
<evidence type="ECO:0000313" key="9">
    <source>
        <dbReference type="Proteomes" id="UP000462621"/>
    </source>
</evidence>
<dbReference type="Gene3D" id="3.40.1710.10">
    <property type="entry name" value="abc type-2 transporter like domain"/>
    <property type="match status" value="1"/>
</dbReference>
<keyword evidence="3 6" id="KW-0812">Transmembrane</keyword>
<keyword evidence="5 6" id="KW-0472">Membrane</keyword>
<evidence type="ECO:0000313" key="8">
    <source>
        <dbReference type="EMBL" id="MZI94053.1"/>
    </source>
</evidence>
<evidence type="ECO:0000256" key="2">
    <source>
        <dbReference type="ARBA" id="ARBA00022475"/>
    </source>
</evidence>
<dbReference type="Proteomes" id="UP000462621">
    <property type="component" value="Unassembled WGS sequence"/>
</dbReference>
<dbReference type="GO" id="GO:0005886">
    <property type="term" value="C:plasma membrane"/>
    <property type="evidence" value="ECO:0007669"/>
    <property type="project" value="UniProtKB-SubCell"/>
</dbReference>
<feature type="transmembrane region" description="Helical" evidence="6">
    <location>
        <begin position="290"/>
        <end position="310"/>
    </location>
</feature>
<evidence type="ECO:0000256" key="1">
    <source>
        <dbReference type="ARBA" id="ARBA00004651"/>
    </source>
</evidence>
<proteinExistence type="predicted"/>
<feature type="transmembrane region" description="Helical" evidence="6">
    <location>
        <begin position="224"/>
        <end position="247"/>
    </location>
</feature>
<evidence type="ECO:0000259" key="7">
    <source>
        <dbReference type="Pfam" id="PF12698"/>
    </source>
</evidence>
<feature type="domain" description="ABC-2 type transporter transmembrane" evidence="7">
    <location>
        <begin position="17"/>
        <end position="360"/>
    </location>
</feature>
<feature type="transmembrane region" description="Helical" evidence="6">
    <location>
        <begin position="350"/>
        <end position="369"/>
    </location>
</feature>
<comment type="caution">
    <text evidence="8">The sequence shown here is derived from an EMBL/GenBank/DDBJ whole genome shotgun (WGS) entry which is preliminary data.</text>
</comment>
<evidence type="ECO:0000256" key="4">
    <source>
        <dbReference type="ARBA" id="ARBA00022989"/>
    </source>
</evidence>
<dbReference type="RefSeq" id="WP_161156088.1">
    <property type="nucleotide sequence ID" value="NZ_WEKT01000022.1"/>
</dbReference>
<keyword evidence="4 6" id="KW-1133">Transmembrane helix</keyword>
<name>A0A7X4LL99_9VIBR</name>
<dbReference type="AlphaFoldDB" id="A0A7X4LL99"/>
<evidence type="ECO:0000256" key="6">
    <source>
        <dbReference type="SAM" id="Phobius"/>
    </source>
</evidence>
<feature type="transmembrane region" description="Helical" evidence="6">
    <location>
        <begin position="20"/>
        <end position="39"/>
    </location>
</feature>
<gene>
    <name evidence="8" type="ORF">F9817_12710</name>
</gene>
<keyword evidence="9" id="KW-1185">Reference proteome</keyword>
<keyword evidence="2" id="KW-1003">Cell membrane</keyword>
<feature type="transmembrane region" description="Helical" evidence="6">
    <location>
        <begin position="178"/>
        <end position="203"/>
    </location>
</feature>
<dbReference type="PANTHER" id="PTHR30294:SF47">
    <property type="entry name" value="INNER MEMBRANE TRANSPORT PERMEASE YHHJ"/>
    <property type="match status" value="1"/>
</dbReference>
<dbReference type="InterPro" id="IPR013525">
    <property type="entry name" value="ABC2_TM"/>
</dbReference>
<comment type="subcellular location">
    <subcellularLocation>
        <location evidence="1">Cell membrane</location>
        <topology evidence="1">Multi-pass membrane protein</topology>
    </subcellularLocation>
</comment>
<dbReference type="PANTHER" id="PTHR30294">
    <property type="entry name" value="MEMBRANE COMPONENT OF ABC TRANSPORTER YHHJ-RELATED"/>
    <property type="match status" value="1"/>
</dbReference>
<dbReference type="GO" id="GO:0140359">
    <property type="term" value="F:ABC-type transporter activity"/>
    <property type="evidence" value="ECO:0007669"/>
    <property type="project" value="InterPro"/>
</dbReference>
<sequence>MFSVQWRLLKRDPWLQTCLLWVPIFLAIILWWIFSAAIVRSLPVGVVDLSHSELSRSFTRDLNATSTLSVIRVYPSQAQAKADLIQSHIYAYTVIPYGFDRDVQLHRQPQITTFYNSQYILTGKLVNSAIALVQNTFNAKLSVANQLGSGQQTFTSALGKAVPIQTQMTALFNLNMNYAQFLVSGIIPALWQIVIVASTILILSTWHRNSGLSLWLGNTPYTNLLRTLTPYCLLFALQGAGYLWFFYSFLDWPQHGQLTVLLIAQWLTILACVIVGVMIYFLTLDAARSLSFAAAYTAPSFAFMGITFPATNMGSLATFWRDLLPISHYINVQINQTNYGLGIIESLKPMGYMVIYLVPLLIGLGLIHWRTQQNTAHGSQRHD</sequence>
<accession>A0A7X4LL99</accession>
<dbReference type="Pfam" id="PF12698">
    <property type="entry name" value="ABC2_membrane_3"/>
    <property type="match status" value="1"/>
</dbReference>
<dbReference type="EMBL" id="WEKT01000022">
    <property type="protein sequence ID" value="MZI94053.1"/>
    <property type="molecule type" value="Genomic_DNA"/>
</dbReference>